<gene>
    <name evidence="1" type="ORF">V7S43_013698</name>
</gene>
<proteinExistence type="predicted"/>
<organism evidence="1 2">
    <name type="scientific">Phytophthora oleae</name>
    <dbReference type="NCBI Taxonomy" id="2107226"/>
    <lineage>
        <taxon>Eukaryota</taxon>
        <taxon>Sar</taxon>
        <taxon>Stramenopiles</taxon>
        <taxon>Oomycota</taxon>
        <taxon>Peronosporomycetes</taxon>
        <taxon>Peronosporales</taxon>
        <taxon>Peronosporaceae</taxon>
        <taxon>Phytophthora</taxon>
    </lineage>
</organism>
<keyword evidence="2" id="KW-1185">Reference proteome</keyword>
<dbReference type="Proteomes" id="UP001632037">
    <property type="component" value="Unassembled WGS sequence"/>
</dbReference>
<evidence type="ECO:0000313" key="1">
    <source>
        <dbReference type="EMBL" id="KAL3661089.1"/>
    </source>
</evidence>
<dbReference type="EMBL" id="JBIMZQ010000037">
    <property type="protein sequence ID" value="KAL3661089.1"/>
    <property type="molecule type" value="Genomic_DNA"/>
</dbReference>
<reference evidence="1 2" key="1">
    <citation type="submission" date="2024-09" db="EMBL/GenBank/DDBJ databases">
        <title>Genome sequencing and assembly of Phytophthora oleae, isolate VK10A, causative agent of rot of olive drupes.</title>
        <authorList>
            <person name="Conti Taguali S."/>
            <person name="Riolo M."/>
            <person name="La Spada F."/>
            <person name="Cacciola S.O."/>
            <person name="Dionisio G."/>
        </authorList>
    </citation>
    <scope>NUCLEOTIDE SEQUENCE [LARGE SCALE GENOMIC DNA]</scope>
    <source>
        <strain evidence="1 2">VK10A</strain>
    </source>
</reference>
<accession>A0ABD3F6H1</accession>
<name>A0ABD3F6H1_9STRA</name>
<comment type="caution">
    <text evidence="1">The sequence shown here is derived from an EMBL/GenBank/DDBJ whole genome shotgun (WGS) entry which is preliminary data.</text>
</comment>
<sequence>MRPLRTRRALPRGNLDAFNPAAVELVAPSDEEEEEAGASVDKEKLFAVTQELHDQLLGLQGDTGQVLATQEAISLDLLEAQLPWTSPLASDAAAAVFDCSQL</sequence>
<dbReference type="AlphaFoldDB" id="A0ABD3F6H1"/>
<protein>
    <submittedName>
        <fullName evidence="1">Uncharacterized protein</fullName>
    </submittedName>
</protein>
<evidence type="ECO:0000313" key="2">
    <source>
        <dbReference type="Proteomes" id="UP001632037"/>
    </source>
</evidence>